<name>A0A9P9DFW8_9HYPO</name>
<dbReference type="Proteomes" id="UP000717696">
    <property type="component" value="Unassembled WGS sequence"/>
</dbReference>
<dbReference type="OrthoDB" id="5097021at2759"/>
<comment type="caution">
    <text evidence="2">The sequence shown here is derived from an EMBL/GenBank/DDBJ whole genome shotgun (WGS) entry which is preliminary data.</text>
</comment>
<protein>
    <submittedName>
        <fullName evidence="2">Uncharacterized protein</fullName>
    </submittedName>
</protein>
<reference evidence="2" key="1">
    <citation type="journal article" date="2021" name="Nat. Commun.">
        <title>Genetic determinants of endophytism in the Arabidopsis root mycobiome.</title>
        <authorList>
            <person name="Mesny F."/>
            <person name="Miyauchi S."/>
            <person name="Thiergart T."/>
            <person name="Pickel B."/>
            <person name="Atanasova L."/>
            <person name="Karlsson M."/>
            <person name="Huettel B."/>
            <person name="Barry K.W."/>
            <person name="Haridas S."/>
            <person name="Chen C."/>
            <person name="Bauer D."/>
            <person name="Andreopoulos W."/>
            <person name="Pangilinan J."/>
            <person name="LaButti K."/>
            <person name="Riley R."/>
            <person name="Lipzen A."/>
            <person name="Clum A."/>
            <person name="Drula E."/>
            <person name="Henrissat B."/>
            <person name="Kohler A."/>
            <person name="Grigoriev I.V."/>
            <person name="Martin F.M."/>
            <person name="Hacquard S."/>
        </authorList>
    </citation>
    <scope>NUCLEOTIDE SEQUENCE</scope>
    <source>
        <strain evidence="2">MPI-CAGE-AT-0021</strain>
    </source>
</reference>
<proteinExistence type="predicted"/>
<feature type="region of interest" description="Disordered" evidence="1">
    <location>
        <begin position="87"/>
        <end position="140"/>
    </location>
</feature>
<gene>
    <name evidence="2" type="ORF">B0J13DRAFT_629804</name>
</gene>
<feature type="compositionally biased region" description="Acidic residues" evidence="1">
    <location>
        <begin position="87"/>
        <end position="129"/>
    </location>
</feature>
<accession>A0A9P9DFW8</accession>
<evidence type="ECO:0000313" key="2">
    <source>
        <dbReference type="EMBL" id="KAH7118690.1"/>
    </source>
</evidence>
<organism evidence="2 3">
    <name type="scientific">Dactylonectria estremocensis</name>
    <dbReference type="NCBI Taxonomy" id="1079267"/>
    <lineage>
        <taxon>Eukaryota</taxon>
        <taxon>Fungi</taxon>
        <taxon>Dikarya</taxon>
        <taxon>Ascomycota</taxon>
        <taxon>Pezizomycotina</taxon>
        <taxon>Sordariomycetes</taxon>
        <taxon>Hypocreomycetidae</taxon>
        <taxon>Hypocreales</taxon>
        <taxon>Nectriaceae</taxon>
        <taxon>Dactylonectria</taxon>
    </lineage>
</organism>
<dbReference type="EMBL" id="JAGMUU010000031">
    <property type="protein sequence ID" value="KAH7118690.1"/>
    <property type="molecule type" value="Genomic_DNA"/>
</dbReference>
<dbReference type="AlphaFoldDB" id="A0A9P9DFW8"/>
<sequence>MASTSYQPRCWLTSYQKGAFWNRPLRIRPRRTEEGYKSKWERFMCYIFRVLALEPRQRRQIYNVPLRTDDIKMMHYLLGLALQLAEGGEDGDNESDNDEEEEDEDNEDTDGDDDDKDGSQDEGEEEDDKEDHSSAQSTFRPYRGTRLELSEALFQLSMMFWTYQSQDRVMASSTIIHFTAVMGVHRSSLAYRDAYNSTLDLAALIWVGRLFFLEYTLSLYSYETLAELVELKAFGKGIIRQEGPRGNLTWALGGCSFTIGDDKVVRLSEFCATYQAAIAQVRQLVAEMMLGWEPTVDLSTIRDDLTCRRPGWCILDRPENNPGGTYKSMACRAWSSSFRGQALAKAGHWLPGLCLAYLGAGVELTVVTMGFSASYVMAGLPGRGTETTSIRFRNTKLAIRNVFICEGRVIVIISYNKARALNNHAFYVVRYLPDDPDSSIFLYLAYIRPFLDFLANQLELPQYHSHEFLFPDLKHRKRHLTSIQTTAVLRSQTQDL</sequence>
<dbReference type="Gene3D" id="3.30.70.2850">
    <property type="match status" value="1"/>
</dbReference>
<evidence type="ECO:0000256" key="1">
    <source>
        <dbReference type="SAM" id="MobiDB-lite"/>
    </source>
</evidence>
<evidence type="ECO:0000313" key="3">
    <source>
        <dbReference type="Proteomes" id="UP000717696"/>
    </source>
</evidence>
<keyword evidence="3" id="KW-1185">Reference proteome</keyword>